<evidence type="ECO:0000313" key="2">
    <source>
        <dbReference type="Proteomes" id="UP000800040"/>
    </source>
</evidence>
<name>A0A6A5JXJ1_9PLEO</name>
<dbReference type="Proteomes" id="UP000800040">
    <property type="component" value="Unassembled WGS sequence"/>
</dbReference>
<protein>
    <submittedName>
        <fullName evidence="1">Uncharacterized protein</fullName>
    </submittedName>
</protein>
<dbReference type="OrthoDB" id="3665112at2759"/>
<keyword evidence="2" id="KW-1185">Reference proteome</keyword>
<dbReference type="EMBL" id="ML975774">
    <property type="protein sequence ID" value="KAF1828020.1"/>
    <property type="molecule type" value="Genomic_DNA"/>
</dbReference>
<gene>
    <name evidence="1" type="ORF">BDW02DRAFT_620937</name>
</gene>
<sequence length="280" mass="31591">MYPLIPKIPNRSLLHFPILLSYQTSTNEQVPTMPAPQRPKKTVHFTQDTNFTPGRPLSQICRPHRRYIPGGKHSCPSPTGWLDTSLIDNLEHEILQLKVYAEFRVRDYDEMCALRTSIAALMGPDMDILSDPAIPLCFSAFRRQVPHRFREMRLGVGIDDISVDVMDAWRRAKMVVIYNADLSIIQPASSRGVGWLDGCFETPPAGRLGLIDYRGSSWLAWLDWLDAKLGNLYRMLSVEFQLSSHVSNPYKASISSSVIDAFAATSSSPPKPSFLYLLTH</sequence>
<dbReference type="AlphaFoldDB" id="A0A6A5JXJ1"/>
<evidence type="ECO:0000313" key="1">
    <source>
        <dbReference type="EMBL" id="KAF1828020.1"/>
    </source>
</evidence>
<accession>A0A6A5JXJ1</accession>
<proteinExistence type="predicted"/>
<organism evidence="1 2">
    <name type="scientific">Decorospora gaudefroyi</name>
    <dbReference type="NCBI Taxonomy" id="184978"/>
    <lineage>
        <taxon>Eukaryota</taxon>
        <taxon>Fungi</taxon>
        <taxon>Dikarya</taxon>
        <taxon>Ascomycota</taxon>
        <taxon>Pezizomycotina</taxon>
        <taxon>Dothideomycetes</taxon>
        <taxon>Pleosporomycetidae</taxon>
        <taxon>Pleosporales</taxon>
        <taxon>Pleosporineae</taxon>
        <taxon>Pleosporaceae</taxon>
        <taxon>Decorospora</taxon>
    </lineage>
</organism>
<reference evidence="1" key="1">
    <citation type="submission" date="2020-01" db="EMBL/GenBank/DDBJ databases">
        <authorList>
            <consortium name="DOE Joint Genome Institute"/>
            <person name="Haridas S."/>
            <person name="Albert R."/>
            <person name="Binder M."/>
            <person name="Bloem J."/>
            <person name="Labutti K."/>
            <person name="Salamov A."/>
            <person name="Andreopoulos B."/>
            <person name="Baker S.E."/>
            <person name="Barry K."/>
            <person name="Bills G."/>
            <person name="Bluhm B.H."/>
            <person name="Cannon C."/>
            <person name="Castanera R."/>
            <person name="Culley D.E."/>
            <person name="Daum C."/>
            <person name="Ezra D."/>
            <person name="Gonzalez J.B."/>
            <person name="Henrissat B."/>
            <person name="Kuo A."/>
            <person name="Liang C."/>
            <person name="Lipzen A."/>
            <person name="Lutzoni F."/>
            <person name="Magnuson J."/>
            <person name="Mondo S."/>
            <person name="Nolan M."/>
            <person name="Ohm R."/>
            <person name="Pangilinan J."/>
            <person name="Park H.-J."/>
            <person name="Ramirez L."/>
            <person name="Alfaro M."/>
            <person name="Sun H."/>
            <person name="Tritt A."/>
            <person name="Yoshinaga Y."/>
            <person name="Zwiers L.-H."/>
            <person name="Turgeon B.G."/>
            <person name="Goodwin S.B."/>
            <person name="Spatafora J.W."/>
            <person name="Crous P.W."/>
            <person name="Grigoriev I.V."/>
        </authorList>
    </citation>
    <scope>NUCLEOTIDE SEQUENCE</scope>
    <source>
        <strain evidence="1">P77</strain>
    </source>
</reference>